<dbReference type="InterPro" id="IPR016181">
    <property type="entry name" value="Acyl_CoA_acyltransferase"/>
</dbReference>
<dbReference type="Pfam" id="PF00583">
    <property type="entry name" value="Acetyltransf_1"/>
    <property type="match status" value="1"/>
</dbReference>
<feature type="domain" description="N-acetyltransferase" evidence="1">
    <location>
        <begin position="1"/>
        <end position="146"/>
    </location>
</feature>
<name>A0ABS5NVV0_9BACI</name>
<keyword evidence="3" id="KW-1185">Reference proteome</keyword>
<evidence type="ECO:0000313" key="3">
    <source>
        <dbReference type="Proteomes" id="UP000681027"/>
    </source>
</evidence>
<sequence length="146" mass="16934">MIEVLKINPEMTYSLRHRVLRPHQTVEDCKYDTDHEAGAFHVGAFYQGELVSIASFCVENNPDFTIEKQYRLRGMATLVEFRNLGAGRSLVTFSENLIKEQGFDLLWCNARTTVQEYYNKLGFKVYGEIFDYPPIGPHIVMYKKLT</sequence>
<dbReference type="PROSITE" id="PS51186">
    <property type="entry name" value="GNAT"/>
    <property type="match status" value="1"/>
</dbReference>
<evidence type="ECO:0000259" key="1">
    <source>
        <dbReference type="PROSITE" id="PS51186"/>
    </source>
</evidence>
<dbReference type="RefSeq" id="WP_213103413.1">
    <property type="nucleotide sequence ID" value="NZ_JAGYPM010000004.1"/>
</dbReference>
<dbReference type="EMBL" id="JAGYPM010000004">
    <property type="protein sequence ID" value="MBS4191952.1"/>
    <property type="molecule type" value="Genomic_DNA"/>
</dbReference>
<keyword evidence="2" id="KW-0012">Acyltransferase</keyword>
<dbReference type="Proteomes" id="UP000681027">
    <property type="component" value="Unassembled WGS sequence"/>
</dbReference>
<dbReference type="Gene3D" id="3.40.630.30">
    <property type="match status" value="1"/>
</dbReference>
<evidence type="ECO:0000313" key="2">
    <source>
        <dbReference type="EMBL" id="MBS4191952.1"/>
    </source>
</evidence>
<dbReference type="SUPFAM" id="SSF55729">
    <property type="entry name" value="Acyl-CoA N-acyltransferases (Nat)"/>
    <property type="match status" value="1"/>
</dbReference>
<comment type="caution">
    <text evidence="2">The sequence shown here is derived from an EMBL/GenBank/DDBJ whole genome shotgun (WGS) entry which is preliminary data.</text>
</comment>
<organism evidence="2 3">
    <name type="scientific">Cytobacillus citreus</name>
    <dbReference type="NCBI Taxonomy" id="2833586"/>
    <lineage>
        <taxon>Bacteria</taxon>
        <taxon>Bacillati</taxon>
        <taxon>Bacillota</taxon>
        <taxon>Bacilli</taxon>
        <taxon>Bacillales</taxon>
        <taxon>Bacillaceae</taxon>
        <taxon>Cytobacillus</taxon>
    </lineage>
</organism>
<dbReference type="EC" id="2.3.1.-" evidence="2"/>
<dbReference type="CDD" id="cd04301">
    <property type="entry name" value="NAT_SF"/>
    <property type="match status" value="1"/>
</dbReference>
<reference evidence="2 3" key="1">
    <citation type="submission" date="2021-05" db="EMBL/GenBank/DDBJ databases">
        <title>Novel Bacillus species.</title>
        <authorList>
            <person name="Liu G."/>
        </authorList>
    </citation>
    <scope>NUCLEOTIDE SEQUENCE [LARGE SCALE GENOMIC DNA]</scope>
    <source>
        <strain evidence="2 3">FJAT-49705</strain>
    </source>
</reference>
<accession>A0ABS5NVV0</accession>
<keyword evidence="2" id="KW-0808">Transferase</keyword>
<dbReference type="InterPro" id="IPR000182">
    <property type="entry name" value="GNAT_dom"/>
</dbReference>
<dbReference type="GO" id="GO:0016746">
    <property type="term" value="F:acyltransferase activity"/>
    <property type="evidence" value="ECO:0007669"/>
    <property type="project" value="UniProtKB-KW"/>
</dbReference>
<gene>
    <name evidence="2" type="ORF">KHA94_17430</name>
</gene>
<proteinExistence type="predicted"/>
<protein>
    <submittedName>
        <fullName evidence="2">GNAT family N-acetyltransferase</fullName>
        <ecNumber evidence="2">2.3.1.-</ecNumber>
    </submittedName>
</protein>